<evidence type="ECO:0000313" key="3">
    <source>
        <dbReference type="Proteomes" id="UP000184314"/>
    </source>
</evidence>
<protein>
    <recommendedName>
        <fullName evidence="4">SPW repeat-containing protein</fullName>
    </recommendedName>
</protein>
<evidence type="ECO:0000256" key="1">
    <source>
        <dbReference type="SAM" id="Phobius"/>
    </source>
</evidence>
<dbReference type="Pfam" id="PF20619">
    <property type="entry name" value="DUF6804"/>
    <property type="match status" value="1"/>
</dbReference>
<proteinExistence type="predicted"/>
<evidence type="ECO:0000313" key="2">
    <source>
        <dbReference type="EMBL" id="SHK60331.1"/>
    </source>
</evidence>
<sequence length="101" mass="11723">MEKIIKVILALLFFLCLLNMPYGYYELVRFVAFASFGFLAYKANQEDKSEQVFIYIALALLFQPFYKIALGREIWNMVDVVVGIGLLISIFIKNKKSVRDK</sequence>
<keyword evidence="1" id="KW-0472">Membrane</keyword>
<dbReference type="AlphaFoldDB" id="A0A1M6TTR7"/>
<dbReference type="InterPro" id="IPR046548">
    <property type="entry name" value="DUF6804"/>
</dbReference>
<gene>
    <name evidence="2" type="ORF">SAMN04488007_3362</name>
</gene>
<keyword evidence="3" id="KW-1185">Reference proteome</keyword>
<evidence type="ECO:0008006" key="4">
    <source>
        <dbReference type="Google" id="ProtNLM"/>
    </source>
</evidence>
<organism evidence="2 3">
    <name type="scientific">Maribacter aquivivus</name>
    <dbReference type="NCBI Taxonomy" id="228958"/>
    <lineage>
        <taxon>Bacteria</taxon>
        <taxon>Pseudomonadati</taxon>
        <taxon>Bacteroidota</taxon>
        <taxon>Flavobacteriia</taxon>
        <taxon>Flavobacteriales</taxon>
        <taxon>Flavobacteriaceae</taxon>
        <taxon>Maribacter</taxon>
    </lineage>
</organism>
<dbReference type="STRING" id="228958.SAMN04488007_3362"/>
<accession>A0A1M6TTR7</accession>
<name>A0A1M6TTR7_9FLAO</name>
<dbReference type="EMBL" id="FQZX01000003">
    <property type="protein sequence ID" value="SHK60331.1"/>
    <property type="molecule type" value="Genomic_DNA"/>
</dbReference>
<keyword evidence="1" id="KW-0812">Transmembrane</keyword>
<dbReference type="Proteomes" id="UP000184314">
    <property type="component" value="Unassembled WGS sequence"/>
</dbReference>
<keyword evidence="1" id="KW-1133">Transmembrane helix</keyword>
<feature type="transmembrane region" description="Helical" evidence="1">
    <location>
        <begin position="74"/>
        <end position="92"/>
    </location>
</feature>
<dbReference type="OrthoDB" id="1082986at2"/>
<dbReference type="RefSeq" id="WP_073246363.1">
    <property type="nucleotide sequence ID" value="NZ_FQZX01000003.1"/>
</dbReference>
<reference evidence="3" key="1">
    <citation type="submission" date="2016-11" db="EMBL/GenBank/DDBJ databases">
        <authorList>
            <person name="Varghese N."/>
            <person name="Submissions S."/>
        </authorList>
    </citation>
    <scope>NUCLEOTIDE SEQUENCE [LARGE SCALE GENOMIC DNA]</scope>
    <source>
        <strain evidence="3">DSM 16478</strain>
    </source>
</reference>